<evidence type="ECO:0000313" key="1">
    <source>
        <dbReference type="EMBL" id="EUA52306.1"/>
    </source>
</evidence>
<gene>
    <name evidence="1" type="ORF">I553_2492</name>
</gene>
<name>X8C957_MYCXE</name>
<sequence length="41" mass="4351">MDHSAWTKVCSPCSPRADADADDDADAGGVLKSVRRALRCC</sequence>
<dbReference type="PATRIC" id="fig|1299334.3.peg.3599"/>
<protein>
    <submittedName>
        <fullName evidence="1">Uncharacterized protein</fullName>
    </submittedName>
</protein>
<organism evidence="1">
    <name type="scientific">Mycobacterium xenopi 4042</name>
    <dbReference type="NCBI Taxonomy" id="1299334"/>
    <lineage>
        <taxon>Bacteria</taxon>
        <taxon>Bacillati</taxon>
        <taxon>Actinomycetota</taxon>
        <taxon>Actinomycetes</taxon>
        <taxon>Mycobacteriales</taxon>
        <taxon>Mycobacteriaceae</taxon>
        <taxon>Mycobacterium</taxon>
    </lineage>
</organism>
<dbReference type="AlphaFoldDB" id="X8C957"/>
<dbReference type="EMBL" id="JAOB01000033">
    <property type="protein sequence ID" value="EUA52306.1"/>
    <property type="molecule type" value="Genomic_DNA"/>
</dbReference>
<proteinExistence type="predicted"/>
<reference evidence="1" key="1">
    <citation type="submission" date="2014-01" db="EMBL/GenBank/DDBJ databases">
        <authorList>
            <person name="Brown-Elliot B."/>
            <person name="Wallace R."/>
            <person name="Lenaerts A."/>
            <person name="Ordway D."/>
            <person name="DeGroote M.A."/>
            <person name="Parker T."/>
            <person name="Sizemore C."/>
            <person name="Tallon L.J."/>
            <person name="Sadzewicz L.K."/>
            <person name="Sengamalay N."/>
            <person name="Fraser C.M."/>
            <person name="Hine E."/>
            <person name="Shefchek K.A."/>
            <person name="Das S.P."/>
            <person name="Tettelin H."/>
        </authorList>
    </citation>
    <scope>NUCLEOTIDE SEQUENCE [LARGE SCALE GENOMIC DNA]</scope>
    <source>
        <strain evidence="1">4042</strain>
    </source>
</reference>
<accession>X8C957</accession>
<comment type="caution">
    <text evidence="1">The sequence shown here is derived from an EMBL/GenBank/DDBJ whole genome shotgun (WGS) entry which is preliminary data.</text>
</comment>